<evidence type="ECO:0000256" key="1">
    <source>
        <dbReference type="SAM" id="Coils"/>
    </source>
</evidence>
<keyword evidence="1" id="KW-0175">Coiled coil</keyword>
<dbReference type="PANTHER" id="PTHR30469">
    <property type="entry name" value="MULTIDRUG RESISTANCE PROTEIN MDTA"/>
    <property type="match status" value="1"/>
</dbReference>
<dbReference type="GO" id="GO:0015562">
    <property type="term" value="F:efflux transmembrane transporter activity"/>
    <property type="evidence" value="ECO:0007669"/>
    <property type="project" value="TreeGrafter"/>
</dbReference>
<feature type="coiled-coil region" evidence="1">
    <location>
        <begin position="113"/>
        <end position="147"/>
    </location>
</feature>
<dbReference type="Gene3D" id="2.40.50.100">
    <property type="match status" value="1"/>
</dbReference>
<proteinExistence type="predicted"/>
<organism evidence="3">
    <name type="scientific">marine sediment metagenome</name>
    <dbReference type="NCBI Taxonomy" id="412755"/>
    <lineage>
        <taxon>unclassified sequences</taxon>
        <taxon>metagenomes</taxon>
        <taxon>ecological metagenomes</taxon>
    </lineage>
</organism>
<dbReference type="AlphaFoldDB" id="X1V0U6"/>
<dbReference type="EMBL" id="BARW01017049">
    <property type="protein sequence ID" value="GAI98249.1"/>
    <property type="molecule type" value="Genomic_DNA"/>
</dbReference>
<evidence type="ECO:0000259" key="2">
    <source>
        <dbReference type="Pfam" id="PF25917"/>
    </source>
</evidence>
<feature type="non-terminal residue" evidence="3">
    <location>
        <position position="162"/>
    </location>
</feature>
<feature type="domain" description="Multidrug resistance protein MdtA-like barrel-sandwich hybrid" evidence="2">
    <location>
        <begin position="75"/>
        <end position="111"/>
    </location>
</feature>
<dbReference type="SUPFAM" id="SSF111369">
    <property type="entry name" value="HlyD-like secretion proteins"/>
    <property type="match status" value="1"/>
</dbReference>
<dbReference type="PROSITE" id="PS51257">
    <property type="entry name" value="PROKAR_LIPOPROTEIN"/>
    <property type="match status" value="1"/>
</dbReference>
<evidence type="ECO:0000313" key="3">
    <source>
        <dbReference type="EMBL" id="GAI98249.1"/>
    </source>
</evidence>
<gene>
    <name evidence="3" type="ORF">S12H4_29546</name>
</gene>
<name>X1V0U6_9ZZZZ</name>
<reference evidence="3" key="1">
    <citation type="journal article" date="2014" name="Front. Microbiol.">
        <title>High frequency of phylogenetically diverse reductive dehalogenase-homologous genes in deep subseafloor sedimentary metagenomes.</title>
        <authorList>
            <person name="Kawai M."/>
            <person name="Futagami T."/>
            <person name="Toyoda A."/>
            <person name="Takaki Y."/>
            <person name="Nishi S."/>
            <person name="Hori S."/>
            <person name="Arai W."/>
            <person name="Tsubouchi T."/>
            <person name="Morono Y."/>
            <person name="Uchiyama I."/>
            <person name="Ito T."/>
            <person name="Fujiyama A."/>
            <person name="Inagaki F."/>
            <person name="Takami H."/>
        </authorList>
    </citation>
    <scope>NUCLEOTIDE SEQUENCE</scope>
    <source>
        <strain evidence="3">Expedition CK06-06</strain>
    </source>
</reference>
<dbReference type="Pfam" id="PF25917">
    <property type="entry name" value="BSH_RND"/>
    <property type="match status" value="1"/>
</dbReference>
<dbReference type="Gene3D" id="1.10.287.470">
    <property type="entry name" value="Helix hairpin bin"/>
    <property type="match status" value="1"/>
</dbReference>
<sequence>MEKHMVYKRSVYIGIVVGLTLLICGCQNSGSEEKIAPKASKAAEPATVKVIAVKRGDISVPISATGTIFPEYESKIGPKISGTIEIVHVDEGDQVKKGQILAQLDQKDLLIAVRQGQAAVRVAEAQLKEAEVKVRNLRRERERLANLFQKNVISQQKYDDID</sequence>
<accession>X1V0U6</accession>
<dbReference type="GO" id="GO:1990281">
    <property type="term" value="C:efflux pump complex"/>
    <property type="evidence" value="ECO:0007669"/>
    <property type="project" value="TreeGrafter"/>
</dbReference>
<comment type="caution">
    <text evidence="3">The sequence shown here is derived from an EMBL/GenBank/DDBJ whole genome shotgun (WGS) entry which is preliminary data.</text>
</comment>
<dbReference type="InterPro" id="IPR058625">
    <property type="entry name" value="MdtA-like_BSH"/>
</dbReference>
<protein>
    <recommendedName>
        <fullName evidence="2">Multidrug resistance protein MdtA-like barrel-sandwich hybrid domain-containing protein</fullName>
    </recommendedName>
</protein>